<proteinExistence type="predicted"/>
<keyword evidence="1" id="KW-0472">Membrane</keyword>
<sequence>ASASSPGSPPSPRFATDSNLTFISSSQLTLTSSHPASVTSSYSTMTTANTTSSYRSSQQKVPRIANQEVQVKQEDTLRGQHSKVQIMTLGIYITVCLMTMLLFYMIFKLCWQAHESCRAMLIVLLNDKKGLHSKRENISRSTGPTLRRINVQTN</sequence>
<comment type="caution">
    <text evidence="2">The sequence shown here is derived from an EMBL/GenBank/DDBJ whole genome shotgun (WGS) entry which is preliminary data.</text>
</comment>
<reference evidence="2" key="1">
    <citation type="journal article" date="2023" name="G3 (Bethesda)">
        <title>Whole genome assembly and annotation of the endangered Caribbean coral Acropora cervicornis.</title>
        <authorList>
            <person name="Selwyn J.D."/>
            <person name="Vollmer S.V."/>
        </authorList>
    </citation>
    <scope>NUCLEOTIDE SEQUENCE</scope>
    <source>
        <strain evidence="2">K2</strain>
    </source>
</reference>
<gene>
    <name evidence="2" type="ORF">P5673_031448</name>
</gene>
<feature type="non-terminal residue" evidence="2">
    <location>
        <position position="1"/>
    </location>
</feature>
<evidence type="ECO:0000313" key="2">
    <source>
        <dbReference type="EMBL" id="KAK2548380.1"/>
    </source>
</evidence>
<protein>
    <submittedName>
        <fullName evidence="2">Uncharacterized protein</fullName>
    </submittedName>
</protein>
<dbReference type="AlphaFoldDB" id="A0AAD9PTI0"/>
<organism evidence="2 3">
    <name type="scientific">Acropora cervicornis</name>
    <name type="common">Staghorn coral</name>
    <dbReference type="NCBI Taxonomy" id="6130"/>
    <lineage>
        <taxon>Eukaryota</taxon>
        <taxon>Metazoa</taxon>
        <taxon>Cnidaria</taxon>
        <taxon>Anthozoa</taxon>
        <taxon>Hexacorallia</taxon>
        <taxon>Scleractinia</taxon>
        <taxon>Astrocoeniina</taxon>
        <taxon>Acroporidae</taxon>
        <taxon>Acropora</taxon>
    </lineage>
</organism>
<evidence type="ECO:0000256" key="1">
    <source>
        <dbReference type="SAM" id="Phobius"/>
    </source>
</evidence>
<evidence type="ECO:0000313" key="3">
    <source>
        <dbReference type="Proteomes" id="UP001249851"/>
    </source>
</evidence>
<keyword evidence="1" id="KW-1133">Transmembrane helix</keyword>
<feature type="transmembrane region" description="Helical" evidence="1">
    <location>
        <begin position="86"/>
        <end position="107"/>
    </location>
</feature>
<keyword evidence="3" id="KW-1185">Reference proteome</keyword>
<accession>A0AAD9PTI0</accession>
<keyword evidence="1" id="KW-0812">Transmembrane</keyword>
<dbReference type="Proteomes" id="UP001249851">
    <property type="component" value="Unassembled WGS sequence"/>
</dbReference>
<name>A0AAD9PTI0_ACRCE</name>
<dbReference type="EMBL" id="JARQWQ010000148">
    <property type="protein sequence ID" value="KAK2548380.1"/>
    <property type="molecule type" value="Genomic_DNA"/>
</dbReference>
<reference evidence="2" key="2">
    <citation type="journal article" date="2023" name="Science">
        <title>Genomic signatures of disease resistance in endangered staghorn corals.</title>
        <authorList>
            <person name="Vollmer S.V."/>
            <person name="Selwyn J.D."/>
            <person name="Despard B.A."/>
            <person name="Roesel C.L."/>
        </authorList>
    </citation>
    <scope>NUCLEOTIDE SEQUENCE</scope>
    <source>
        <strain evidence="2">K2</strain>
    </source>
</reference>